<evidence type="ECO:0000313" key="2">
    <source>
        <dbReference type="EMBL" id="TFK11389.1"/>
    </source>
</evidence>
<dbReference type="Proteomes" id="UP000297703">
    <property type="component" value="Unassembled WGS sequence"/>
</dbReference>
<accession>A0A4D9ELI6</accession>
<feature type="compositionally biased region" description="Low complexity" evidence="1">
    <location>
        <begin position="235"/>
        <end position="259"/>
    </location>
</feature>
<reference evidence="2 3" key="1">
    <citation type="submission" date="2019-04" db="EMBL/GenBank/DDBJ databases">
        <title>Draft genome of the big-headed turtle Platysternon megacephalum.</title>
        <authorList>
            <person name="Gong S."/>
        </authorList>
    </citation>
    <scope>NUCLEOTIDE SEQUENCE [LARGE SCALE GENOMIC DNA]</scope>
    <source>
        <strain evidence="2">DO16091913</strain>
        <tissue evidence="2">Muscle</tissue>
    </source>
</reference>
<sequence>MDLWSPARAGPAAPAPSSAGCCFPLESGRLEMLQNRAAPYLAGSPDARLVGGSNVEPLPGLTSHPRTREQARAWAEIRRAATTCTKRSCSLFPLPQPPFTNGAAAQTLRSGGTRRVLHLQPSLTGQKDSKARKYRAGAQERRTGPDRTVRLQNIPPCRYVMTVCVSPAGLACRVHTHTHRVRPARASSWAIALGAVLSRCGGRCPGAARSVEALQWKYVTSCRCCPWTGRSRSMSSAAEGPSASAPAPRSSGAPTPGSSLRTDERFAAKQLSQYQDTLDFLEQRR</sequence>
<dbReference type="AlphaFoldDB" id="A0A4D9ELI6"/>
<organism evidence="2 3">
    <name type="scientific">Platysternon megacephalum</name>
    <name type="common">big-headed turtle</name>
    <dbReference type="NCBI Taxonomy" id="55544"/>
    <lineage>
        <taxon>Eukaryota</taxon>
        <taxon>Metazoa</taxon>
        <taxon>Chordata</taxon>
        <taxon>Craniata</taxon>
        <taxon>Vertebrata</taxon>
        <taxon>Euteleostomi</taxon>
        <taxon>Archelosauria</taxon>
        <taxon>Testudinata</taxon>
        <taxon>Testudines</taxon>
        <taxon>Cryptodira</taxon>
        <taxon>Durocryptodira</taxon>
        <taxon>Testudinoidea</taxon>
        <taxon>Platysternidae</taxon>
        <taxon>Platysternon</taxon>
    </lineage>
</organism>
<keyword evidence="3" id="KW-1185">Reference proteome</keyword>
<reference evidence="2 3" key="2">
    <citation type="submission" date="2019-04" db="EMBL/GenBank/DDBJ databases">
        <title>The genome sequence of big-headed turtle.</title>
        <authorList>
            <person name="Gong S."/>
        </authorList>
    </citation>
    <scope>NUCLEOTIDE SEQUENCE [LARGE SCALE GENOMIC DNA]</scope>
    <source>
        <strain evidence="2">DO16091913</strain>
        <tissue evidence="2">Muscle</tissue>
    </source>
</reference>
<dbReference type="EMBL" id="QXTE01000033">
    <property type="protein sequence ID" value="TFK11389.1"/>
    <property type="molecule type" value="Genomic_DNA"/>
</dbReference>
<feature type="region of interest" description="Disordered" evidence="1">
    <location>
        <begin position="235"/>
        <end position="265"/>
    </location>
</feature>
<protein>
    <submittedName>
        <fullName evidence="2">MAGUK p55 subfamily member 2</fullName>
    </submittedName>
</protein>
<proteinExistence type="predicted"/>
<evidence type="ECO:0000313" key="3">
    <source>
        <dbReference type="Proteomes" id="UP000297703"/>
    </source>
</evidence>
<comment type="caution">
    <text evidence="2">The sequence shown here is derived from an EMBL/GenBank/DDBJ whole genome shotgun (WGS) entry which is preliminary data.</text>
</comment>
<evidence type="ECO:0000256" key="1">
    <source>
        <dbReference type="SAM" id="MobiDB-lite"/>
    </source>
</evidence>
<feature type="region of interest" description="Disordered" evidence="1">
    <location>
        <begin position="125"/>
        <end position="145"/>
    </location>
</feature>
<gene>
    <name evidence="2" type="ORF">DR999_PMT05449</name>
</gene>
<name>A0A4D9ELI6_9SAUR</name>